<gene>
    <name evidence="5" type="ORF">TPAB3V08_LOCUS8190</name>
</gene>
<feature type="non-terminal residue" evidence="5">
    <location>
        <position position="1"/>
    </location>
</feature>
<keyword evidence="3" id="KW-0833">Ubl conjugation pathway</keyword>
<keyword evidence="2" id="KW-0498">Mitosis</keyword>
<organism evidence="5 6">
    <name type="scientific">Timema podura</name>
    <name type="common">Walking stick</name>
    <dbReference type="NCBI Taxonomy" id="61482"/>
    <lineage>
        <taxon>Eukaryota</taxon>
        <taxon>Metazoa</taxon>
        <taxon>Ecdysozoa</taxon>
        <taxon>Arthropoda</taxon>
        <taxon>Hexapoda</taxon>
        <taxon>Insecta</taxon>
        <taxon>Pterygota</taxon>
        <taxon>Neoptera</taxon>
        <taxon>Polyneoptera</taxon>
        <taxon>Phasmatodea</taxon>
        <taxon>Timematodea</taxon>
        <taxon>Timematoidea</taxon>
        <taxon>Timematidae</taxon>
        <taxon>Timema</taxon>
    </lineage>
</organism>
<dbReference type="EMBL" id="CAJPIN010015073">
    <property type="protein sequence ID" value="CAG2061235.1"/>
    <property type="molecule type" value="Genomic_DNA"/>
</dbReference>
<evidence type="ECO:0000256" key="1">
    <source>
        <dbReference type="ARBA" id="ARBA00022618"/>
    </source>
</evidence>
<evidence type="ECO:0000256" key="4">
    <source>
        <dbReference type="ARBA" id="ARBA00023306"/>
    </source>
</evidence>
<name>A0ABN7P738_TIMPD</name>
<sequence length="107" mass="11689">IGLPSQALGLIEEFLLVILSNGGAFDQGRALLLLAKCKIAALSGCEINRQSYEASFRLLKGCDVTEALLYNEIGNVIARKKCALEFRQLDEQSSNQNSDDPVYTPVK</sequence>
<dbReference type="Proteomes" id="UP001153148">
    <property type="component" value="Unassembled WGS sequence"/>
</dbReference>
<keyword evidence="6" id="KW-1185">Reference proteome</keyword>
<comment type="caution">
    <text evidence="5">The sequence shown here is derived from an EMBL/GenBank/DDBJ whole genome shotgun (WGS) entry which is preliminary data.</text>
</comment>
<evidence type="ECO:0000313" key="6">
    <source>
        <dbReference type="Proteomes" id="UP001153148"/>
    </source>
</evidence>
<accession>A0ABN7P738</accession>
<reference evidence="5" key="1">
    <citation type="submission" date="2021-03" db="EMBL/GenBank/DDBJ databases">
        <authorList>
            <person name="Tran Van P."/>
        </authorList>
    </citation>
    <scope>NUCLEOTIDE SEQUENCE</scope>
</reference>
<dbReference type="PANTHER" id="PTHR12830">
    <property type="entry name" value="ANAPHASE-PROMOTING COMPLEX SUBUNIT 5"/>
    <property type="match status" value="1"/>
</dbReference>
<protein>
    <submittedName>
        <fullName evidence="5">Uncharacterized protein</fullName>
    </submittedName>
</protein>
<keyword evidence="1" id="KW-0132">Cell division</keyword>
<evidence type="ECO:0000256" key="2">
    <source>
        <dbReference type="ARBA" id="ARBA00022776"/>
    </source>
</evidence>
<evidence type="ECO:0000256" key="3">
    <source>
        <dbReference type="ARBA" id="ARBA00022786"/>
    </source>
</evidence>
<keyword evidence="4" id="KW-0131">Cell cycle</keyword>
<dbReference type="InterPro" id="IPR037679">
    <property type="entry name" value="Apc5"/>
</dbReference>
<dbReference type="PANTHER" id="PTHR12830:SF9">
    <property type="entry name" value="ANAPHASE-PROMOTING COMPLEX SUBUNIT 5"/>
    <property type="match status" value="1"/>
</dbReference>
<proteinExistence type="predicted"/>
<evidence type="ECO:0000313" key="5">
    <source>
        <dbReference type="EMBL" id="CAG2061235.1"/>
    </source>
</evidence>